<dbReference type="InterPro" id="IPR041679">
    <property type="entry name" value="DNA2/NAM7-like_C"/>
</dbReference>
<name>A0AB73T3N0_9FIRM</name>
<evidence type="ECO:0000256" key="4">
    <source>
        <dbReference type="ARBA" id="ARBA00022806"/>
    </source>
</evidence>
<protein>
    <submittedName>
        <fullName evidence="9">Superfamily I DNA and/or RNA helicase</fullName>
    </submittedName>
</protein>
<gene>
    <name evidence="9" type="ORF">C7383_107223</name>
</gene>
<accession>A0AB73T3N0</accession>
<evidence type="ECO:0000256" key="6">
    <source>
        <dbReference type="SAM" id="Coils"/>
    </source>
</evidence>
<dbReference type="GO" id="GO:0005524">
    <property type="term" value="F:ATP binding"/>
    <property type="evidence" value="ECO:0007669"/>
    <property type="project" value="UniProtKB-KW"/>
</dbReference>
<sequence>MKNKNVDPKIKIVESVLEYWHTMEFLVQDALPQLTYEEKKKNQEAVRKAHTGNGGPKVLRVLVSLERGSSFLEAAKTEAEKHGMTCWGNLTFYVGKSRREACIQRIAAALVEEDDRPEINNEEIAWFSLQTSPEGAYISQTFSLSTIIWAMNHVAEAGVKPLSECLSEESYRDDMQVYEEKLQMWGKRNCTDKAEDEESGLYEQELNGDFTEITVEDIAGINDEIYSSYIKKLLGENLSAGKKQDFECMMLFQIYQDEEAREKYSDDDYLGLGRAFFADDVKMVLSAARTDGLRCASFMGKGLADYIAGAYNEYYPEKNICSSGSRFDLEHAGEGEEEKEGLLEFFTDVLDVRRAPVGKWPSRFMPSLMQQTAVNLATDERTGPVFSVNGPPGTGKTTLLKEIIVNHIIEKAMLLSEYDRPDDAFEKCFFQHGEKKSGGYSDWYPNYYKLKDDKINDYSILVTSCNNAAVENITKELPLEKGITGALNWGPDDSGEMKQELEEIQKLFTEEESPKSEQLYCKDGAKSGVYKDIYFTEYARELVDNQGAWGLISASLGKRSNIHKFYQNVLRPLDSDFYRNEKIDARLDTYRQARRRLLEQRAKVEKLRDSLARNCEDVKYIREYSRDMEKKLGQLDEEKDRLERRAKECSTQLDSLRTPLKQLEEELLKREQYMEKCKEDWRWAWVEYERVYEEYKDKQNKSDELNKNKGIFRRFFRQSAVKEDERQAAVLAAEAQELKRKAVILKEEGDRRKAAYEKSRQLTEMSRSRLKERDGIAQKLEKEQSEIRKRLRDIQVEYAGIRNRLTAEISKYKKKLWHQMEAFGDMGSFVPLDEAFIEGMLSRDEKESTRIQTANPWFTNHYNREREKLFYYSLQLTKEFVLSSRCCFRNFRNLALLWQETQEDNEKVIFHPEDREACFGPLLQNLFLLVPVISTTFASVGNFLKDIKIPGALGTLIVDEAGQAPPQMAVGALYRSRRAVIVGDPRQVEPVVTDDLQLLKKAFKEDVYKPYKSKKISVQQFADTINPYGTYLENEKNEKEWVGCPLVVHRRCISPMYDISNQISYNNTMKQQTAAPGKEKEASFCYSGSRWINVKGREKGRKNHYVEAQGKRVLEILETAFAKADAPSLFIITPFTSVKTGMIKCIEDHLKGSRNSILYEKREMVTAWMYKNIGTVHTFQGKEANEVIFLLGCDTGKEAFGAIRWVNANIVNVAVTRAKFRLYMIGDENAWQASPYISQAKSIIDLYALREVSEIVNGTADESFEEKKKKALFFCDKLPTAESFSMDVYEDEDGSLEYTGDSGIFLNELQGGGLLLNELTDEQLEGYGFTRAAFDSLIPRVRVNIEWGIKLYSMLKRFVKEYGITGLDASCCGILFCKAAELQVKDCLAEGMKKRLPEFKVSIPGSKGGKLKEAAVEKMTLGTFCTVLRAEENRQILAEYMISKGRNKYGVRWWEKYNDKLLQCKELRNACCHSGAFPWKKLDQLLIVLFLWDRSREEPVMDGLVRDSEAGRYLIGL</sequence>
<dbReference type="InterPro" id="IPR050534">
    <property type="entry name" value="Coronavir_polyprotein_1ab"/>
</dbReference>
<keyword evidence="10" id="KW-1185">Reference proteome</keyword>
<evidence type="ECO:0000313" key="9">
    <source>
        <dbReference type="EMBL" id="PWJ75216.1"/>
    </source>
</evidence>
<comment type="similarity">
    <text evidence="1">Belongs to the DNA2/NAM7 helicase family.</text>
</comment>
<proteinExistence type="inferred from homology"/>
<dbReference type="GO" id="GO:0043139">
    <property type="term" value="F:5'-3' DNA helicase activity"/>
    <property type="evidence" value="ECO:0007669"/>
    <property type="project" value="TreeGrafter"/>
</dbReference>
<dbReference type="RefSeq" id="WP_109627109.1">
    <property type="nucleotide sequence ID" value="NZ_JANKBI010000024.1"/>
</dbReference>
<dbReference type="GO" id="GO:0016787">
    <property type="term" value="F:hydrolase activity"/>
    <property type="evidence" value="ECO:0007669"/>
    <property type="project" value="UniProtKB-KW"/>
</dbReference>
<reference evidence="9 10" key="1">
    <citation type="submission" date="2018-05" db="EMBL/GenBank/DDBJ databases">
        <authorList>
            <person name="Goeker M."/>
            <person name="Huntemann M."/>
            <person name="Clum A."/>
            <person name="Pillay M."/>
            <person name="Palaniappan K."/>
            <person name="Varghese N."/>
            <person name="Mikhailova N."/>
            <person name="Stamatis D."/>
            <person name="Reddy T."/>
            <person name="Daum C."/>
            <person name="Shapiro N."/>
            <person name="Ivanova N."/>
            <person name="Kyrpides N."/>
            <person name="Woyke T."/>
        </authorList>
    </citation>
    <scope>NUCLEOTIDE SEQUENCE [LARGE SCALE GENOMIC DNA]</scope>
    <source>
        <strain evidence="9 10">DSM 26524</strain>
    </source>
</reference>
<evidence type="ECO:0000256" key="3">
    <source>
        <dbReference type="ARBA" id="ARBA00022801"/>
    </source>
</evidence>
<evidence type="ECO:0000259" key="7">
    <source>
        <dbReference type="Pfam" id="PF13086"/>
    </source>
</evidence>
<feature type="coiled-coil region" evidence="6">
    <location>
        <begin position="580"/>
        <end position="748"/>
    </location>
</feature>
<dbReference type="InterPro" id="IPR027417">
    <property type="entry name" value="P-loop_NTPase"/>
</dbReference>
<evidence type="ECO:0000256" key="1">
    <source>
        <dbReference type="ARBA" id="ARBA00007913"/>
    </source>
</evidence>
<dbReference type="SUPFAM" id="SSF52540">
    <property type="entry name" value="P-loop containing nucleoside triphosphate hydrolases"/>
    <property type="match status" value="1"/>
</dbReference>
<feature type="domain" description="DNA2/NAM7 helicase helicase" evidence="7">
    <location>
        <begin position="370"/>
        <end position="668"/>
    </location>
</feature>
<evidence type="ECO:0000256" key="2">
    <source>
        <dbReference type="ARBA" id="ARBA00022741"/>
    </source>
</evidence>
<dbReference type="Pfam" id="PF13086">
    <property type="entry name" value="AAA_11"/>
    <property type="match status" value="2"/>
</dbReference>
<dbReference type="Proteomes" id="UP000245412">
    <property type="component" value="Unassembled WGS sequence"/>
</dbReference>
<dbReference type="PANTHER" id="PTHR43788:SF8">
    <property type="entry name" value="DNA-BINDING PROTEIN SMUBP-2"/>
    <property type="match status" value="1"/>
</dbReference>
<dbReference type="InterPro" id="IPR041677">
    <property type="entry name" value="DNA2/NAM7_AAA_11"/>
</dbReference>
<keyword evidence="2" id="KW-0547">Nucleotide-binding</keyword>
<dbReference type="Gene3D" id="3.40.50.300">
    <property type="entry name" value="P-loop containing nucleotide triphosphate hydrolases"/>
    <property type="match status" value="3"/>
</dbReference>
<organism evidence="9 10">
    <name type="scientific">Murimonas intestini</name>
    <dbReference type="NCBI Taxonomy" id="1337051"/>
    <lineage>
        <taxon>Bacteria</taxon>
        <taxon>Bacillati</taxon>
        <taxon>Bacillota</taxon>
        <taxon>Clostridia</taxon>
        <taxon>Lachnospirales</taxon>
        <taxon>Lachnospiraceae</taxon>
        <taxon>Murimonas</taxon>
    </lineage>
</organism>
<evidence type="ECO:0000313" key="10">
    <source>
        <dbReference type="Proteomes" id="UP000245412"/>
    </source>
</evidence>
<keyword evidence="4 9" id="KW-0347">Helicase</keyword>
<evidence type="ECO:0000259" key="8">
    <source>
        <dbReference type="Pfam" id="PF13087"/>
    </source>
</evidence>
<dbReference type="Pfam" id="PF13087">
    <property type="entry name" value="AAA_12"/>
    <property type="match status" value="1"/>
</dbReference>
<comment type="caution">
    <text evidence="9">The sequence shown here is derived from an EMBL/GenBank/DDBJ whole genome shotgun (WGS) entry which is preliminary data.</text>
</comment>
<feature type="domain" description="DNA2/NAM7 helicase-like C-terminal" evidence="8">
    <location>
        <begin position="1046"/>
        <end position="1228"/>
    </location>
</feature>
<keyword evidence="6" id="KW-0175">Coiled coil</keyword>
<dbReference type="EMBL" id="QGGY01000007">
    <property type="protein sequence ID" value="PWJ75216.1"/>
    <property type="molecule type" value="Genomic_DNA"/>
</dbReference>
<keyword evidence="5" id="KW-0067">ATP-binding</keyword>
<feature type="domain" description="DNA2/NAM7 helicase helicase" evidence="7">
    <location>
        <begin position="930"/>
        <end position="993"/>
    </location>
</feature>
<evidence type="ECO:0000256" key="5">
    <source>
        <dbReference type="ARBA" id="ARBA00022840"/>
    </source>
</evidence>
<keyword evidence="3" id="KW-0378">Hydrolase</keyword>
<dbReference type="PANTHER" id="PTHR43788">
    <property type="entry name" value="DNA2/NAM7 HELICASE FAMILY MEMBER"/>
    <property type="match status" value="1"/>
</dbReference>